<comment type="caution">
    <text evidence="6">The sequence shown here is derived from an EMBL/GenBank/DDBJ whole genome shotgun (WGS) entry which is preliminary data.</text>
</comment>
<dbReference type="PANTHER" id="PTHR47506">
    <property type="entry name" value="TRANSCRIPTIONAL REGULATORY PROTEIN"/>
    <property type="match status" value="1"/>
</dbReference>
<evidence type="ECO:0000313" key="6">
    <source>
        <dbReference type="EMBL" id="MFB9886205.1"/>
    </source>
</evidence>
<dbReference type="PANTHER" id="PTHR47506:SF6">
    <property type="entry name" value="HTH-TYPE TRANSCRIPTIONAL REPRESSOR NEMR"/>
    <property type="match status" value="1"/>
</dbReference>
<dbReference type="SUPFAM" id="SSF48498">
    <property type="entry name" value="Tetracyclin repressor-like, C-terminal domain"/>
    <property type="match status" value="1"/>
</dbReference>
<accession>A0ABV5ZAA3</accession>
<dbReference type="Proteomes" id="UP001589628">
    <property type="component" value="Unassembled WGS sequence"/>
</dbReference>
<organism evidence="6 7">
    <name type="scientific">Balneatrix alpica</name>
    <dbReference type="NCBI Taxonomy" id="75684"/>
    <lineage>
        <taxon>Bacteria</taxon>
        <taxon>Pseudomonadati</taxon>
        <taxon>Pseudomonadota</taxon>
        <taxon>Gammaproteobacteria</taxon>
        <taxon>Oceanospirillales</taxon>
        <taxon>Balneatrichaceae</taxon>
        <taxon>Balneatrix</taxon>
    </lineage>
</organism>
<evidence type="ECO:0000256" key="2">
    <source>
        <dbReference type="ARBA" id="ARBA00023125"/>
    </source>
</evidence>
<dbReference type="InterPro" id="IPR001647">
    <property type="entry name" value="HTH_TetR"/>
</dbReference>
<dbReference type="EMBL" id="JBHLZN010000002">
    <property type="protein sequence ID" value="MFB9886205.1"/>
    <property type="molecule type" value="Genomic_DNA"/>
</dbReference>
<dbReference type="PROSITE" id="PS50977">
    <property type="entry name" value="HTH_TETR_2"/>
    <property type="match status" value="1"/>
</dbReference>
<keyword evidence="7" id="KW-1185">Reference proteome</keyword>
<sequence>MSINTNQQTSSSLATKGAQTRQRIIEVAAELIHRQGYHYTGLQQILTEAGVTKGAFYFHFKDKKALALAVIEHFGGFFRQVFAKSLLDQSLSPWQQLEGFQQQILQLFSAQEVICGCPIGNLTLEVAAMDEDMQQHLAAALGRLSNRFAAVISQGQQQQCFITHVPAQSLADFLVNSWQGAVLRVKAEQSLQPLHDWFSSVRMILQPPQR</sequence>
<gene>
    <name evidence="6" type="ORF">ACFFLH_07290</name>
</gene>
<evidence type="ECO:0000256" key="3">
    <source>
        <dbReference type="ARBA" id="ARBA00023163"/>
    </source>
</evidence>
<evidence type="ECO:0000256" key="1">
    <source>
        <dbReference type="ARBA" id="ARBA00023015"/>
    </source>
</evidence>
<feature type="domain" description="HTH tetR-type" evidence="5">
    <location>
        <begin position="18"/>
        <end position="78"/>
    </location>
</feature>
<protein>
    <submittedName>
        <fullName evidence="6">TetR/AcrR family transcriptional regulator</fullName>
    </submittedName>
</protein>
<keyword evidence="3" id="KW-0804">Transcription</keyword>
<name>A0ABV5ZAA3_9GAMM</name>
<dbReference type="InterPro" id="IPR009057">
    <property type="entry name" value="Homeodomain-like_sf"/>
</dbReference>
<feature type="DNA-binding region" description="H-T-H motif" evidence="4">
    <location>
        <begin position="41"/>
        <end position="60"/>
    </location>
</feature>
<dbReference type="RefSeq" id="WP_027311690.1">
    <property type="nucleotide sequence ID" value="NZ_JBHLZN010000002.1"/>
</dbReference>
<evidence type="ECO:0000256" key="4">
    <source>
        <dbReference type="PROSITE-ProRule" id="PRU00335"/>
    </source>
</evidence>
<dbReference type="Pfam" id="PF16925">
    <property type="entry name" value="TetR_C_13"/>
    <property type="match status" value="1"/>
</dbReference>
<dbReference type="InterPro" id="IPR011075">
    <property type="entry name" value="TetR_C"/>
</dbReference>
<dbReference type="InterPro" id="IPR036271">
    <property type="entry name" value="Tet_transcr_reg_TetR-rel_C_sf"/>
</dbReference>
<dbReference type="Pfam" id="PF00440">
    <property type="entry name" value="TetR_N"/>
    <property type="match status" value="1"/>
</dbReference>
<evidence type="ECO:0000259" key="5">
    <source>
        <dbReference type="PROSITE" id="PS50977"/>
    </source>
</evidence>
<dbReference type="Gene3D" id="1.10.357.10">
    <property type="entry name" value="Tetracycline Repressor, domain 2"/>
    <property type="match status" value="1"/>
</dbReference>
<keyword evidence="2 4" id="KW-0238">DNA-binding</keyword>
<proteinExistence type="predicted"/>
<reference evidence="6 7" key="1">
    <citation type="submission" date="2024-09" db="EMBL/GenBank/DDBJ databases">
        <authorList>
            <person name="Sun Q."/>
            <person name="Mori K."/>
        </authorList>
    </citation>
    <scope>NUCLEOTIDE SEQUENCE [LARGE SCALE GENOMIC DNA]</scope>
    <source>
        <strain evidence="6 7">ATCC 51285</strain>
    </source>
</reference>
<dbReference type="SUPFAM" id="SSF46689">
    <property type="entry name" value="Homeodomain-like"/>
    <property type="match status" value="1"/>
</dbReference>
<evidence type="ECO:0000313" key="7">
    <source>
        <dbReference type="Proteomes" id="UP001589628"/>
    </source>
</evidence>
<dbReference type="PRINTS" id="PR00455">
    <property type="entry name" value="HTHTETR"/>
</dbReference>
<keyword evidence="1" id="KW-0805">Transcription regulation</keyword>